<gene>
    <name evidence="2" type="ORF">GCM10010969_34130</name>
</gene>
<dbReference type="PANTHER" id="PTHR43317:SF1">
    <property type="entry name" value="THERMOSPERMINE SYNTHASE ACAULIS5"/>
    <property type="match status" value="1"/>
</dbReference>
<evidence type="ECO:0000313" key="3">
    <source>
        <dbReference type="Proteomes" id="UP000606653"/>
    </source>
</evidence>
<dbReference type="InterPro" id="IPR029063">
    <property type="entry name" value="SAM-dependent_MTases_sf"/>
</dbReference>
<dbReference type="PANTHER" id="PTHR43317">
    <property type="entry name" value="THERMOSPERMINE SYNTHASE ACAULIS5"/>
    <property type="match status" value="1"/>
</dbReference>
<dbReference type="SUPFAM" id="SSF53335">
    <property type="entry name" value="S-adenosyl-L-methionine-dependent methyltransferases"/>
    <property type="match status" value="1"/>
</dbReference>
<name>A0ABQ2L8A3_9BACL</name>
<dbReference type="EMBL" id="BMLN01000012">
    <property type="protein sequence ID" value="GGO06535.1"/>
    <property type="molecule type" value="Genomic_DNA"/>
</dbReference>
<dbReference type="RefSeq" id="WP_018978183.1">
    <property type="nucleotide sequence ID" value="NZ_BMLN01000012.1"/>
</dbReference>
<accession>A0ABQ2L8A3</accession>
<comment type="caution">
    <text evidence="2">The sequence shown here is derived from an EMBL/GenBank/DDBJ whole genome shotgun (WGS) entry which is preliminary data.</text>
</comment>
<dbReference type="NCBIfam" id="NF037959">
    <property type="entry name" value="MFS_SpdSyn"/>
    <property type="match status" value="1"/>
</dbReference>
<proteinExistence type="predicted"/>
<protein>
    <recommendedName>
        <fullName evidence="4">Spermidine synthase</fullName>
    </recommendedName>
</protein>
<dbReference type="Proteomes" id="UP000606653">
    <property type="component" value="Unassembled WGS sequence"/>
</dbReference>
<evidence type="ECO:0000256" key="1">
    <source>
        <dbReference type="ARBA" id="ARBA00023115"/>
    </source>
</evidence>
<reference evidence="3" key="1">
    <citation type="journal article" date="2019" name="Int. J. Syst. Evol. Microbiol.">
        <title>The Global Catalogue of Microorganisms (GCM) 10K type strain sequencing project: providing services to taxonomists for standard genome sequencing and annotation.</title>
        <authorList>
            <consortium name="The Broad Institute Genomics Platform"/>
            <consortium name="The Broad Institute Genome Sequencing Center for Infectious Disease"/>
            <person name="Wu L."/>
            <person name="Ma J."/>
        </authorList>
    </citation>
    <scope>NUCLEOTIDE SEQUENCE [LARGE SCALE GENOMIC DNA]</scope>
    <source>
        <strain evidence="3">CGMCC 1.6964</strain>
    </source>
</reference>
<keyword evidence="1" id="KW-0620">Polyamine biosynthesis</keyword>
<dbReference type="Gene3D" id="3.40.50.150">
    <property type="entry name" value="Vaccinia Virus protein VP39"/>
    <property type="match status" value="1"/>
</dbReference>
<sequence length="249" mass="28160">MELLYRERERESEIAVYDTNELYGEKGCFRILQFSNGDVQGAMDLENPSRIVLEYPRAIVHLMEQNNLSFERAFVIGHGIGTVSGHFADRSVKTAEISAAIVKLSRNYFGYVGADVEIGDGRDSLERESDGLLDYIVLDAFTEKGTPWHLFTRECFLTAHRKLDEQGVLLLNVFGQGRRDAKTEAIYATLADVFPHVRAFGLRQEDPRDPMNRILVGGKRPIEAKIRKMAGFEESEPEYGTVLEDSMFG</sequence>
<organism evidence="2 3">
    <name type="scientific">Saccharibacillus kuerlensis</name>
    <dbReference type="NCBI Taxonomy" id="459527"/>
    <lineage>
        <taxon>Bacteria</taxon>
        <taxon>Bacillati</taxon>
        <taxon>Bacillota</taxon>
        <taxon>Bacilli</taxon>
        <taxon>Bacillales</taxon>
        <taxon>Paenibacillaceae</taxon>
        <taxon>Saccharibacillus</taxon>
    </lineage>
</organism>
<keyword evidence="3" id="KW-1185">Reference proteome</keyword>
<evidence type="ECO:0008006" key="4">
    <source>
        <dbReference type="Google" id="ProtNLM"/>
    </source>
</evidence>
<evidence type="ECO:0000313" key="2">
    <source>
        <dbReference type="EMBL" id="GGO06535.1"/>
    </source>
</evidence>